<name>A0A1E8FKC7_9ALTE</name>
<dbReference type="SUPFAM" id="SSF52317">
    <property type="entry name" value="Class I glutamine amidotransferase-like"/>
    <property type="match status" value="1"/>
</dbReference>
<dbReference type="InterPro" id="IPR029062">
    <property type="entry name" value="Class_I_gatase-like"/>
</dbReference>
<keyword evidence="1" id="KW-0812">Transmembrane</keyword>
<sequence length="659" mass="73743">MISYVGESVHIELLGRLPSSWLLPLAILLIVCGVVSIGLVFNRLKLRKGRLVLVTGLNLLAWLLLVAILSPVQLRDDEPRQTVLVTASAAPLSEALFADIKPDASLWFTQDAWLRLSQTTWLQQYDIQRPNIVREPEDIIWAEPQLQHLRVVGDGLTAQQWQRLSHRKAGKSSAITVSLDNVNTVTGPVSMRWHRRLSRAQWQHASGVLQVAPGQSEGNLQQTLYQVQLKDPAGQVVAQQTVRDGEAFDLVVNVKTEGLWLYQLQLFNALSEQPVADETVAFEVSRPTLAKLLIRQSAPSFETRHLKNWAVEQGAQLTVETQISKNRYISEHANYPQGERSNNNAAKVDSLDSLSALNQYDLVIMDSRSLINLTDRQKGNLESAVKGGLGVLVIGDSTLFTENTMPALLDAFQIRRNETGNSDQSLLSWQFDRAGVPLNVLPAEISTRNGFSLVRGADGRVVAPGTYYGLGKVAISLTNKTHQWRTAGLAPLFSRYWHYLIEKLARQSGALYVLPIEDGHLTQVRQPLAQCFAANTDLQRDIDSYAFGYQGPENTPIALLPQVDEVNQNLACSTVYPAYSGWQHTHLSNAAETVSQSFYVYNPNDWKAWQQQLKQTAGQRFLRANPATANQSVWSELSLWPFWWGLLLVCSLLWIERKF</sequence>
<dbReference type="RefSeq" id="WP_070174911.1">
    <property type="nucleotide sequence ID" value="NZ_BMJR01000004.1"/>
</dbReference>
<feature type="transmembrane region" description="Helical" evidence="1">
    <location>
        <begin position="51"/>
        <end position="72"/>
    </location>
</feature>
<dbReference type="STRING" id="1856405.BFC17_10400"/>
<gene>
    <name evidence="2" type="ORF">BFC17_10400</name>
</gene>
<reference evidence="2 3" key="1">
    <citation type="submission" date="2016-09" db="EMBL/GenBank/DDBJ databases">
        <title>Alteromonas lipolytica, a new species isolated from sea water.</title>
        <authorList>
            <person name="Wu Y.-H."/>
            <person name="Cheng H."/>
            <person name="Xu X.-W."/>
        </authorList>
    </citation>
    <scope>NUCLEOTIDE SEQUENCE [LARGE SCALE GENOMIC DNA]</scope>
    <source>
        <strain evidence="2 3">JW12</strain>
    </source>
</reference>
<protein>
    <submittedName>
        <fullName evidence="2">Uncharacterized protein</fullName>
    </submittedName>
</protein>
<dbReference type="EMBL" id="MJIC01000004">
    <property type="protein sequence ID" value="OFI36068.1"/>
    <property type="molecule type" value="Genomic_DNA"/>
</dbReference>
<accession>A0A1E8FKC7</accession>
<keyword evidence="1" id="KW-1133">Transmembrane helix</keyword>
<keyword evidence="3" id="KW-1185">Reference proteome</keyword>
<dbReference type="AlphaFoldDB" id="A0A1E8FKC7"/>
<dbReference type="OrthoDB" id="7199749at2"/>
<evidence type="ECO:0000256" key="1">
    <source>
        <dbReference type="SAM" id="Phobius"/>
    </source>
</evidence>
<keyword evidence="1" id="KW-0472">Membrane</keyword>
<proteinExistence type="predicted"/>
<comment type="caution">
    <text evidence="2">The sequence shown here is derived from an EMBL/GenBank/DDBJ whole genome shotgun (WGS) entry which is preliminary data.</text>
</comment>
<dbReference type="Proteomes" id="UP000176037">
    <property type="component" value="Unassembled WGS sequence"/>
</dbReference>
<evidence type="ECO:0000313" key="3">
    <source>
        <dbReference type="Proteomes" id="UP000176037"/>
    </source>
</evidence>
<organism evidence="2 3">
    <name type="scientific">Alteromonas lipolytica</name>
    <dbReference type="NCBI Taxonomy" id="1856405"/>
    <lineage>
        <taxon>Bacteria</taxon>
        <taxon>Pseudomonadati</taxon>
        <taxon>Pseudomonadota</taxon>
        <taxon>Gammaproteobacteria</taxon>
        <taxon>Alteromonadales</taxon>
        <taxon>Alteromonadaceae</taxon>
        <taxon>Alteromonas/Salinimonas group</taxon>
        <taxon>Alteromonas</taxon>
    </lineage>
</organism>
<feature type="transmembrane region" description="Helical" evidence="1">
    <location>
        <begin position="20"/>
        <end position="39"/>
    </location>
</feature>
<evidence type="ECO:0000313" key="2">
    <source>
        <dbReference type="EMBL" id="OFI36068.1"/>
    </source>
</evidence>